<dbReference type="Proteomes" id="UP001162501">
    <property type="component" value="Chromosome 3"/>
</dbReference>
<reference evidence="1" key="2">
    <citation type="submission" date="2025-03" db="EMBL/GenBank/DDBJ databases">
        <authorList>
            <consortium name="ELIXIR-Norway"/>
            <consortium name="Elixir Norway"/>
        </authorList>
    </citation>
    <scope>NUCLEOTIDE SEQUENCE</scope>
</reference>
<reference evidence="1" key="1">
    <citation type="submission" date="2023-05" db="EMBL/GenBank/DDBJ databases">
        <authorList>
            <consortium name="ELIXIR-Norway"/>
        </authorList>
    </citation>
    <scope>NUCLEOTIDE SEQUENCE</scope>
</reference>
<sequence>MQPSARAGLGGAAAASAPGSSRQAMSPVGAQKLPPQTLKQHKHNLSPSHTNGS</sequence>
<name>A0AC59ZJW7_RANTA</name>
<organism evidence="1 2">
    <name type="scientific">Rangifer tarandus platyrhynchus</name>
    <name type="common">Svalbard reindeer</name>
    <dbReference type="NCBI Taxonomy" id="3082113"/>
    <lineage>
        <taxon>Eukaryota</taxon>
        <taxon>Metazoa</taxon>
        <taxon>Chordata</taxon>
        <taxon>Craniata</taxon>
        <taxon>Vertebrata</taxon>
        <taxon>Euteleostomi</taxon>
        <taxon>Mammalia</taxon>
        <taxon>Eutheria</taxon>
        <taxon>Laurasiatheria</taxon>
        <taxon>Artiodactyla</taxon>
        <taxon>Ruminantia</taxon>
        <taxon>Pecora</taxon>
        <taxon>Cervidae</taxon>
        <taxon>Odocoileinae</taxon>
        <taxon>Rangifer</taxon>
    </lineage>
</organism>
<evidence type="ECO:0000313" key="1">
    <source>
        <dbReference type="EMBL" id="CAN0447314.1"/>
    </source>
</evidence>
<gene>
    <name evidence="1" type="ORF">MRATA1EN22A_LOCUS19445</name>
</gene>
<dbReference type="EMBL" id="OX596087">
    <property type="protein sequence ID" value="CAN0447314.1"/>
    <property type="molecule type" value="Genomic_DNA"/>
</dbReference>
<accession>A0AC59ZJW7</accession>
<feature type="non-terminal residue" evidence="1">
    <location>
        <position position="53"/>
    </location>
</feature>
<evidence type="ECO:0000313" key="2">
    <source>
        <dbReference type="Proteomes" id="UP001162501"/>
    </source>
</evidence>
<proteinExistence type="predicted"/>
<protein>
    <submittedName>
        <fullName evidence="1">Uncharacterized protein</fullName>
    </submittedName>
</protein>